<name>A0A285VVA1_9GAMM</name>
<dbReference type="RefSeq" id="WP_097024046.1">
    <property type="nucleotide sequence ID" value="NZ_OBQJ01000012.1"/>
</dbReference>
<dbReference type="Gene3D" id="2.40.10.220">
    <property type="entry name" value="predicted glycosyltransferase like domains"/>
    <property type="match status" value="1"/>
</dbReference>
<dbReference type="SUPFAM" id="SSF141371">
    <property type="entry name" value="PilZ domain-like"/>
    <property type="match status" value="1"/>
</dbReference>
<evidence type="ECO:0000259" key="1">
    <source>
        <dbReference type="Pfam" id="PF07238"/>
    </source>
</evidence>
<protein>
    <submittedName>
        <fullName evidence="2">HD domain-containing protein</fullName>
    </submittedName>
</protein>
<sequence>MLTNGNAENHPANVLRALLSKEHAITIFSKNTTKPLSAEVTNLDLNTGAFELSVEYHKSDIDNYIYQEHLSFDIEIEGTSHDNETEIYNFEKVKAKVFKKDTGLYEIKCQLGDELFIQESRGAVRIPFILGMKAYANVEVYSEELNIKGQLRNLSSGGCMIDIALEDSLPLYVTQRLPNITVEFPNGEYFYSQGSIRHMRPFGSEGHAAIGIQFIETPRDMENTLLRLISESEREAAHRAGMNMRGVGPSPVFISRKKESSILKNEHQAKAHESTNMPPMVKGVREIARQLQAVLIYLKNWNTFPEETLYDCTDSLIFLVRQDRKELLYALSFIRDQPEWVRHAIQVSGYFADILIADDPHSGQLREAIAGALMHTMGKPLLMSEKLPSLKTNMTPQQKEILLGHVDKLLEKTAEMGWHPSKDCMDIMQNANELLDGTGYPAGKTGDQLSELVKQLSVIKVVNKLTHERNSISPRTPLDAYRWVHENGTKYEQTIIIDYIQQYGLYPIGSLAKFSRGFLAWIMDIDNKGKPTHVHVVKNLAFIDARIDTYLSSNDFSQIGRLVSIVNPNDHRVDHKN</sequence>
<reference evidence="2 3" key="1">
    <citation type="submission" date="2017-08" db="EMBL/GenBank/DDBJ databases">
        <authorList>
            <person name="de Groot N.N."/>
        </authorList>
    </citation>
    <scope>NUCLEOTIDE SEQUENCE [LARGE SCALE GENOMIC DNA]</scope>
    <source>
        <strain evidence="2 3">USBA 855</strain>
    </source>
</reference>
<dbReference type="EMBL" id="OBQJ01000012">
    <property type="protein sequence ID" value="SOC57989.1"/>
    <property type="molecule type" value="Genomic_DNA"/>
</dbReference>
<accession>A0A285VVA1</accession>
<dbReference type="GO" id="GO:0035438">
    <property type="term" value="F:cyclic-di-GMP binding"/>
    <property type="evidence" value="ECO:0007669"/>
    <property type="project" value="InterPro"/>
</dbReference>
<gene>
    <name evidence="2" type="ORF">SAMN05421509_1122</name>
</gene>
<evidence type="ECO:0000313" key="3">
    <source>
        <dbReference type="Proteomes" id="UP000219023"/>
    </source>
</evidence>
<dbReference type="Pfam" id="PF07238">
    <property type="entry name" value="PilZ"/>
    <property type="match status" value="1"/>
</dbReference>
<proteinExistence type="predicted"/>
<dbReference type="AlphaFoldDB" id="A0A285VVA1"/>
<dbReference type="Proteomes" id="UP000219023">
    <property type="component" value="Unassembled WGS sequence"/>
</dbReference>
<feature type="domain" description="PilZ" evidence="1">
    <location>
        <begin position="122"/>
        <end position="230"/>
    </location>
</feature>
<evidence type="ECO:0000313" key="2">
    <source>
        <dbReference type="EMBL" id="SOC57989.1"/>
    </source>
</evidence>
<dbReference type="InterPro" id="IPR009875">
    <property type="entry name" value="PilZ_domain"/>
</dbReference>
<organism evidence="2 3">
    <name type="scientific">Chromohalobacter canadensis</name>
    <dbReference type="NCBI Taxonomy" id="141389"/>
    <lineage>
        <taxon>Bacteria</taxon>
        <taxon>Pseudomonadati</taxon>
        <taxon>Pseudomonadota</taxon>
        <taxon>Gammaproteobacteria</taxon>
        <taxon>Oceanospirillales</taxon>
        <taxon>Halomonadaceae</taxon>
        <taxon>Chromohalobacter</taxon>
    </lineage>
</organism>
<dbReference type="Gene3D" id="1.10.3210.10">
    <property type="entry name" value="Hypothetical protein af1432"/>
    <property type="match status" value="1"/>
</dbReference>
<dbReference type="OrthoDB" id="9764808at2"/>